<accession>A0A7D6GQX0</accession>
<reference evidence="2 3" key="1">
    <citation type="submission" date="2020-07" db="EMBL/GenBank/DDBJ databases">
        <title>Natrinema (YPL30) sp. nov. and Haloterrigena xxxxxx (YPL8) sp. nov., isolated from a salt mine.</title>
        <authorList>
            <person name="Cui H."/>
        </authorList>
    </citation>
    <scope>NUCLEOTIDE SEQUENCE [LARGE SCALE GENOMIC DNA]</scope>
    <source>
        <strain evidence="2 3">YPL13</strain>
    </source>
</reference>
<dbReference type="RefSeq" id="WP_180841281.1">
    <property type="nucleotide sequence ID" value="NZ_CP059154.1"/>
</dbReference>
<dbReference type="InterPro" id="IPR040624">
    <property type="entry name" value="HalOD1"/>
</dbReference>
<dbReference type="Proteomes" id="UP000510869">
    <property type="component" value="Chromosome"/>
</dbReference>
<name>A0A7D6GQX0_9EURY</name>
<dbReference type="GeneID" id="56141592"/>
<dbReference type="OrthoDB" id="271604at2157"/>
<dbReference type="EMBL" id="CP059154">
    <property type="protein sequence ID" value="QLK26102.1"/>
    <property type="molecule type" value="Genomic_DNA"/>
</dbReference>
<proteinExistence type="predicted"/>
<evidence type="ECO:0000313" key="3">
    <source>
        <dbReference type="Proteomes" id="UP000510869"/>
    </source>
</evidence>
<dbReference type="KEGG" id="nay:HYG81_00265"/>
<sequence>MEIESPTGERQLHDESGTYQFESNKPLSEAVVAAVAAESGLDALELADEFGPLYNAIDPTALDSLFQSPGENGRSVGSVTFEYATYRVTVDQTGCIELVDQQ</sequence>
<dbReference type="Pfam" id="PF18545">
    <property type="entry name" value="HalOD1"/>
    <property type="match status" value="1"/>
</dbReference>
<evidence type="ECO:0000259" key="1">
    <source>
        <dbReference type="Pfam" id="PF18545"/>
    </source>
</evidence>
<dbReference type="AlphaFoldDB" id="A0A7D6GQX0"/>
<keyword evidence="3" id="KW-1185">Reference proteome</keyword>
<organism evidence="2 3">
    <name type="scientific">Natrinema zhouii</name>
    <dbReference type="NCBI Taxonomy" id="1710539"/>
    <lineage>
        <taxon>Archaea</taxon>
        <taxon>Methanobacteriati</taxon>
        <taxon>Methanobacteriota</taxon>
        <taxon>Stenosarchaea group</taxon>
        <taxon>Halobacteria</taxon>
        <taxon>Halobacteriales</taxon>
        <taxon>Natrialbaceae</taxon>
        <taxon>Natrinema</taxon>
    </lineage>
</organism>
<gene>
    <name evidence="2" type="ORF">HYG81_00265</name>
</gene>
<feature type="domain" description="Halobacterial output" evidence="1">
    <location>
        <begin position="24"/>
        <end position="97"/>
    </location>
</feature>
<evidence type="ECO:0000313" key="2">
    <source>
        <dbReference type="EMBL" id="QLK26102.1"/>
    </source>
</evidence>
<protein>
    <recommendedName>
        <fullName evidence="1">Halobacterial output domain-containing protein</fullName>
    </recommendedName>
</protein>